<comment type="subcellular location">
    <subcellularLocation>
        <location evidence="1">Membrane</location>
        <topology evidence="1">Multi-pass membrane protein</topology>
    </subcellularLocation>
</comment>
<evidence type="ECO:0000259" key="7">
    <source>
        <dbReference type="Pfam" id="PF08016"/>
    </source>
</evidence>
<name>A0A699ZND2_HAELA</name>
<dbReference type="Pfam" id="PF08016">
    <property type="entry name" value="PKD_channel"/>
    <property type="match status" value="1"/>
</dbReference>
<keyword evidence="5 6" id="KW-0472">Membrane</keyword>
<feature type="domain" description="Polycystin cation channel PKD1/PKD2" evidence="7">
    <location>
        <begin position="22"/>
        <end position="130"/>
    </location>
</feature>
<protein>
    <submittedName>
        <fullName evidence="8">Ion_trans domain-containing protein</fullName>
    </submittedName>
</protein>
<dbReference type="PANTHER" id="PTHR10582:SF2">
    <property type="entry name" value="INACTIVE"/>
    <property type="match status" value="1"/>
</dbReference>
<evidence type="ECO:0000256" key="6">
    <source>
        <dbReference type="SAM" id="Phobius"/>
    </source>
</evidence>
<evidence type="ECO:0000256" key="5">
    <source>
        <dbReference type="ARBA" id="ARBA00023136"/>
    </source>
</evidence>
<dbReference type="PANTHER" id="PTHR10582">
    <property type="entry name" value="TRANSIENT RECEPTOR POTENTIAL ION CHANNEL PROTEIN"/>
    <property type="match status" value="1"/>
</dbReference>
<dbReference type="Proteomes" id="UP000485058">
    <property type="component" value="Unassembled WGS sequence"/>
</dbReference>
<feature type="transmembrane region" description="Helical" evidence="6">
    <location>
        <begin position="58"/>
        <end position="79"/>
    </location>
</feature>
<comment type="caution">
    <text evidence="8">The sequence shown here is derived from an EMBL/GenBank/DDBJ whole genome shotgun (WGS) entry which is preliminary data.</text>
</comment>
<feature type="non-terminal residue" evidence="8">
    <location>
        <position position="1"/>
    </location>
</feature>
<dbReference type="AlphaFoldDB" id="A0A699ZND2"/>
<dbReference type="InterPro" id="IPR013122">
    <property type="entry name" value="PKD1_2_channel"/>
</dbReference>
<evidence type="ECO:0000256" key="1">
    <source>
        <dbReference type="ARBA" id="ARBA00004141"/>
    </source>
</evidence>
<evidence type="ECO:0000313" key="8">
    <source>
        <dbReference type="EMBL" id="GFH21149.1"/>
    </source>
</evidence>
<feature type="transmembrane region" description="Helical" evidence="6">
    <location>
        <begin position="94"/>
        <end position="114"/>
    </location>
</feature>
<evidence type="ECO:0000256" key="2">
    <source>
        <dbReference type="ARBA" id="ARBA00022692"/>
    </source>
</evidence>
<keyword evidence="3" id="KW-0677">Repeat</keyword>
<dbReference type="GO" id="GO:0098703">
    <property type="term" value="P:calcium ion import across plasma membrane"/>
    <property type="evidence" value="ECO:0007669"/>
    <property type="project" value="TreeGrafter"/>
</dbReference>
<reference evidence="8 9" key="1">
    <citation type="submission" date="2020-02" db="EMBL/GenBank/DDBJ databases">
        <title>Draft genome sequence of Haematococcus lacustris strain NIES-144.</title>
        <authorList>
            <person name="Morimoto D."/>
            <person name="Nakagawa S."/>
            <person name="Yoshida T."/>
            <person name="Sawayama S."/>
        </authorList>
    </citation>
    <scope>NUCLEOTIDE SEQUENCE [LARGE SCALE GENOMIC DNA]</scope>
    <source>
        <strain evidence="8 9">NIES-144</strain>
    </source>
</reference>
<keyword evidence="4 6" id="KW-1133">Transmembrane helix</keyword>
<organism evidence="8 9">
    <name type="scientific">Haematococcus lacustris</name>
    <name type="common">Green alga</name>
    <name type="synonym">Haematococcus pluvialis</name>
    <dbReference type="NCBI Taxonomy" id="44745"/>
    <lineage>
        <taxon>Eukaryota</taxon>
        <taxon>Viridiplantae</taxon>
        <taxon>Chlorophyta</taxon>
        <taxon>core chlorophytes</taxon>
        <taxon>Chlorophyceae</taxon>
        <taxon>CS clade</taxon>
        <taxon>Chlamydomonadales</taxon>
        <taxon>Haematococcaceae</taxon>
        <taxon>Haematococcus</taxon>
    </lineage>
</organism>
<keyword evidence="2 6" id="KW-0812">Transmembrane</keyword>
<dbReference type="InterPro" id="IPR024862">
    <property type="entry name" value="TRPV"/>
</dbReference>
<accession>A0A699ZND2</accession>
<evidence type="ECO:0000313" key="9">
    <source>
        <dbReference type="Proteomes" id="UP000485058"/>
    </source>
</evidence>
<dbReference type="GO" id="GO:0005886">
    <property type="term" value="C:plasma membrane"/>
    <property type="evidence" value="ECO:0007669"/>
    <property type="project" value="TreeGrafter"/>
</dbReference>
<evidence type="ECO:0000256" key="3">
    <source>
        <dbReference type="ARBA" id="ARBA00022737"/>
    </source>
</evidence>
<proteinExistence type="predicted"/>
<feature type="transmembrane region" description="Helical" evidence="6">
    <location>
        <begin position="17"/>
        <end position="37"/>
    </location>
</feature>
<dbReference type="GO" id="GO:0005216">
    <property type="term" value="F:monoatomic ion channel activity"/>
    <property type="evidence" value="ECO:0007669"/>
    <property type="project" value="InterPro"/>
</dbReference>
<dbReference type="EMBL" id="BLLF01001770">
    <property type="protein sequence ID" value="GFH21149.1"/>
    <property type="molecule type" value="Genomic_DNA"/>
</dbReference>
<keyword evidence="9" id="KW-1185">Reference proteome</keyword>
<gene>
    <name evidence="8" type="ORF">HaLaN_18392</name>
</gene>
<sequence>AVISSVHLHRRYVSRPWFVVLLSLHHVLLWTKLHYFARVFSPSKNLLVDTIRIVLDDLKLFLVFLGLTMLGFAFAFFSLFREDRDTEYSDFTNFWHAVVSMLSYLLAMFDYNIFYNSTNPVSAMLLFIVFEGGYRS</sequence>
<evidence type="ECO:0000256" key="4">
    <source>
        <dbReference type="ARBA" id="ARBA00022989"/>
    </source>
</evidence>